<comment type="caution">
    <text evidence="1">The sequence shown here is derived from an EMBL/GenBank/DDBJ whole genome shotgun (WGS) entry which is preliminary data.</text>
</comment>
<proteinExistence type="predicted"/>
<keyword evidence="2" id="KW-1185">Reference proteome</keyword>
<dbReference type="Proteomes" id="UP000091857">
    <property type="component" value="Chromosome 6"/>
</dbReference>
<evidence type="ECO:0000313" key="2">
    <source>
        <dbReference type="Proteomes" id="UP000091857"/>
    </source>
</evidence>
<organism evidence="1 2">
    <name type="scientific">Manihot esculenta</name>
    <name type="common">Cassava</name>
    <name type="synonym">Jatropha manihot</name>
    <dbReference type="NCBI Taxonomy" id="3983"/>
    <lineage>
        <taxon>Eukaryota</taxon>
        <taxon>Viridiplantae</taxon>
        <taxon>Streptophyta</taxon>
        <taxon>Embryophyta</taxon>
        <taxon>Tracheophyta</taxon>
        <taxon>Spermatophyta</taxon>
        <taxon>Magnoliopsida</taxon>
        <taxon>eudicotyledons</taxon>
        <taxon>Gunneridae</taxon>
        <taxon>Pentapetalae</taxon>
        <taxon>rosids</taxon>
        <taxon>fabids</taxon>
        <taxon>Malpighiales</taxon>
        <taxon>Euphorbiaceae</taxon>
        <taxon>Crotonoideae</taxon>
        <taxon>Manihoteae</taxon>
        <taxon>Manihot</taxon>
    </lineage>
</organism>
<gene>
    <name evidence="1" type="ORF">MANES_06G145650v8</name>
</gene>
<sequence length="91" mass="10156">MGYQKLNLELPTHVDSMFVEIKVTKLFGDVMVSKAEIPVSDLINDNKQENKVNLLSFLLTNSNGKRNGVINFAVRVGDSRRRSHGNGQPTL</sequence>
<accession>A0ACB7HL33</accession>
<dbReference type="EMBL" id="CM004392">
    <property type="protein sequence ID" value="KAG8652876.1"/>
    <property type="molecule type" value="Genomic_DNA"/>
</dbReference>
<protein>
    <submittedName>
        <fullName evidence="1">Uncharacterized protein</fullName>
    </submittedName>
</protein>
<evidence type="ECO:0000313" key="1">
    <source>
        <dbReference type="EMBL" id="KAG8652876.1"/>
    </source>
</evidence>
<reference evidence="2" key="1">
    <citation type="journal article" date="2016" name="Nat. Biotechnol.">
        <title>Sequencing wild and cultivated cassava and related species reveals extensive interspecific hybridization and genetic diversity.</title>
        <authorList>
            <person name="Bredeson J.V."/>
            <person name="Lyons J.B."/>
            <person name="Prochnik S.E."/>
            <person name="Wu G.A."/>
            <person name="Ha C.M."/>
            <person name="Edsinger-Gonzales E."/>
            <person name="Grimwood J."/>
            <person name="Schmutz J."/>
            <person name="Rabbi I.Y."/>
            <person name="Egesi C."/>
            <person name="Nauluvula P."/>
            <person name="Lebot V."/>
            <person name="Ndunguru J."/>
            <person name="Mkamilo G."/>
            <person name="Bart R.S."/>
            <person name="Setter T.L."/>
            <person name="Gleadow R.M."/>
            <person name="Kulakow P."/>
            <person name="Ferguson M.E."/>
            <person name="Rounsley S."/>
            <person name="Rokhsar D.S."/>
        </authorList>
    </citation>
    <scope>NUCLEOTIDE SEQUENCE [LARGE SCALE GENOMIC DNA]</scope>
    <source>
        <strain evidence="2">cv. AM560-2</strain>
    </source>
</reference>
<name>A0ACB7HL33_MANES</name>